<accession>A0A4Y7PI61</accession>
<dbReference type="AlphaFoldDB" id="A0A4Y7PI61"/>
<sequence>RIHRRFNTKHPIRDLLPELLSEIFVYSVRAGNPCKSEAPINVSAVCKAWRRIAISTPRLLYASDL</sequence>
<name>A0A4Y7PI61_9AGAM</name>
<dbReference type="EMBL" id="ML170367">
    <property type="protein sequence ID" value="TDL14229.1"/>
    <property type="molecule type" value="Genomic_DNA"/>
</dbReference>
<dbReference type="Proteomes" id="UP000294933">
    <property type="component" value="Unassembled WGS sequence"/>
</dbReference>
<dbReference type="VEuPathDB" id="FungiDB:BD410DRAFT_734393"/>
<keyword evidence="2" id="KW-1185">Reference proteome</keyword>
<evidence type="ECO:0000313" key="1">
    <source>
        <dbReference type="EMBL" id="TDL14229.1"/>
    </source>
</evidence>
<gene>
    <name evidence="1" type="ORF">BD410DRAFT_734393</name>
</gene>
<feature type="non-terminal residue" evidence="1">
    <location>
        <position position="1"/>
    </location>
</feature>
<protein>
    <submittedName>
        <fullName evidence="1">Uncharacterized protein</fullName>
    </submittedName>
</protein>
<organism evidence="1 2">
    <name type="scientific">Rickenella mellea</name>
    <dbReference type="NCBI Taxonomy" id="50990"/>
    <lineage>
        <taxon>Eukaryota</taxon>
        <taxon>Fungi</taxon>
        <taxon>Dikarya</taxon>
        <taxon>Basidiomycota</taxon>
        <taxon>Agaricomycotina</taxon>
        <taxon>Agaricomycetes</taxon>
        <taxon>Hymenochaetales</taxon>
        <taxon>Rickenellaceae</taxon>
        <taxon>Rickenella</taxon>
    </lineage>
</organism>
<reference evidence="1 2" key="1">
    <citation type="submission" date="2018-06" db="EMBL/GenBank/DDBJ databases">
        <title>A transcriptomic atlas of mushroom development highlights an independent origin of complex multicellularity.</title>
        <authorList>
            <consortium name="DOE Joint Genome Institute"/>
            <person name="Krizsan K."/>
            <person name="Almasi E."/>
            <person name="Merenyi Z."/>
            <person name="Sahu N."/>
            <person name="Viragh M."/>
            <person name="Koszo T."/>
            <person name="Mondo S."/>
            <person name="Kiss B."/>
            <person name="Balint B."/>
            <person name="Kues U."/>
            <person name="Barry K."/>
            <person name="Hegedus J.C."/>
            <person name="Henrissat B."/>
            <person name="Johnson J."/>
            <person name="Lipzen A."/>
            <person name="Ohm R."/>
            <person name="Nagy I."/>
            <person name="Pangilinan J."/>
            <person name="Yan J."/>
            <person name="Xiong Y."/>
            <person name="Grigoriev I.V."/>
            <person name="Hibbett D.S."/>
            <person name="Nagy L.G."/>
        </authorList>
    </citation>
    <scope>NUCLEOTIDE SEQUENCE [LARGE SCALE GENOMIC DNA]</scope>
    <source>
        <strain evidence="1 2">SZMC22713</strain>
    </source>
</reference>
<evidence type="ECO:0000313" key="2">
    <source>
        <dbReference type="Proteomes" id="UP000294933"/>
    </source>
</evidence>
<dbReference type="OrthoDB" id="2269034at2759"/>
<proteinExistence type="predicted"/>
<dbReference type="Gene3D" id="1.20.1280.50">
    <property type="match status" value="1"/>
</dbReference>